<evidence type="ECO:0000256" key="2">
    <source>
        <dbReference type="ARBA" id="ARBA00005974"/>
    </source>
</evidence>
<keyword evidence="4 9" id="KW-0812">Transmembrane</keyword>
<comment type="subcellular location">
    <subcellularLocation>
        <location evidence="1 9">Mitochondrion membrane</location>
        <topology evidence="1 9">Multi-pass membrane protein</topology>
    </subcellularLocation>
</comment>
<feature type="transmembrane region" description="Helical" evidence="9">
    <location>
        <begin position="239"/>
        <end position="258"/>
    </location>
</feature>
<evidence type="ECO:0000256" key="1">
    <source>
        <dbReference type="ARBA" id="ARBA00004225"/>
    </source>
</evidence>
<dbReference type="Proteomes" id="UP001159042">
    <property type="component" value="Unassembled WGS sequence"/>
</dbReference>
<keyword evidence="7 9" id="KW-0496">Mitochondrion</keyword>
<feature type="transmembrane region" description="Helical" evidence="9">
    <location>
        <begin position="111"/>
        <end position="133"/>
    </location>
</feature>
<evidence type="ECO:0000313" key="10">
    <source>
        <dbReference type="EMBL" id="KAJ8920134.1"/>
    </source>
</evidence>
<dbReference type="GO" id="GO:0140300">
    <property type="term" value="P:serine import into mitochondrion"/>
    <property type="evidence" value="ECO:0007669"/>
    <property type="project" value="TreeGrafter"/>
</dbReference>
<keyword evidence="8 9" id="KW-0472">Membrane</keyword>
<dbReference type="Pfam" id="PF03820">
    <property type="entry name" value="SFXNs"/>
    <property type="match status" value="1"/>
</dbReference>
<evidence type="ECO:0000313" key="11">
    <source>
        <dbReference type="Proteomes" id="UP001159042"/>
    </source>
</evidence>
<accession>A0AAV8W0V7</accession>
<gene>
    <name evidence="10" type="ORF">NQ315_011791</name>
</gene>
<sequence length="333" mass="37332">MSCEDKEPVYVKDLKKRINLDEPRYDQDTYTGRARHFFLTTNPLNLLVSGRRLEEARCLVAKYRCGEPLPADITVKQLWRAKVLYDSAYHPDTGEKMFLIGRMSAQVPMNVLITGGMLAFYKSTPAVIFWQWLNQSFNALVNYTNRSGDMVQSNKQLFTSYVCATGGAVGTALYLNSLVKSMPPVIGRMVPFAAVAAANCINIPMMRAGELKHGTPVFDDHNNKLGYSKVAAKNGIGQVILSRICMALPGMVVTPIVMDYLEKRGTLCRYPWMTLPTTLGVLGFCLTFATPLACAFFKQKASIPYKHLEPEIREEIEKKYGEPPKVVYFNKGL</sequence>
<dbReference type="NCBIfam" id="TIGR00798">
    <property type="entry name" value="mtc"/>
    <property type="match status" value="1"/>
</dbReference>
<dbReference type="GO" id="GO:0015075">
    <property type="term" value="F:monoatomic ion transmembrane transporter activity"/>
    <property type="evidence" value="ECO:0007669"/>
    <property type="project" value="InterPro"/>
</dbReference>
<proteinExistence type="inferred from homology"/>
<dbReference type="AlphaFoldDB" id="A0AAV8W0V7"/>
<keyword evidence="6 9" id="KW-1133">Transmembrane helix</keyword>
<protein>
    <recommendedName>
        <fullName evidence="9">Sidoreflexin</fullName>
    </recommendedName>
</protein>
<comment type="caution">
    <text evidence="10">The sequence shown here is derived from an EMBL/GenBank/DDBJ whole genome shotgun (WGS) entry which is preliminary data.</text>
</comment>
<feature type="transmembrane region" description="Helical" evidence="9">
    <location>
        <begin position="158"/>
        <end position="179"/>
    </location>
</feature>
<keyword evidence="3" id="KW-0813">Transport</keyword>
<feature type="transmembrane region" description="Helical" evidence="9">
    <location>
        <begin position="278"/>
        <end position="297"/>
    </location>
</feature>
<keyword evidence="11" id="KW-1185">Reference proteome</keyword>
<evidence type="ECO:0000256" key="3">
    <source>
        <dbReference type="ARBA" id="ARBA00022448"/>
    </source>
</evidence>
<evidence type="ECO:0000256" key="8">
    <source>
        <dbReference type="ARBA" id="ARBA00023136"/>
    </source>
</evidence>
<dbReference type="PANTHER" id="PTHR11153">
    <property type="entry name" value="SIDEROFLEXIN"/>
    <property type="match status" value="1"/>
</dbReference>
<dbReference type="EMBL" id="JANEYG010000015">
    <property type="protein sequence ID" value="KAJ8920134.1"/>
    <property type="molecule type" value="Genomic_DNA"/>
</dbReference>
<keyword evidence="5" id="KW-0029">Amino-acid transport</keyword>
<name>A0AAV8W0V7_9CUCU</name>
<evidence type="ECO:0000256" key="6">
    <source>
        <dbReference type="ARBA" id="ARBA00022989"/>
    </source>
</evidence>
<evidence type="ECO:0000256" key="9">
    <source>
        <dbReference type="RuleBase" id="RU362000"/>
    </source>
</evidence>
<evidence type="ECO:0000256" key="5">
    <source>
        <dbReference type="ARBA" id="ARBA00022970"/>
    </source>
</evidence>
<organism evidence="10 11">
    <name type="scientific">Exocentrus adspersus</name>
    <dbReference type="NCBI Taxonomy" id="1586481"/>
    <lineage>
        <taxon>Eukaryota</taxon>
        <taxon>Metazoa</taxon>
        <taxon>Ecdysozoa</taxon>
        <taxon>Arthropoda</taxon>
        <taxon>Hexapoda</taxon>
        <taxon>Insecta</taxon>
        <taxon>Pterygota</taxon>
        <taxon>Neoptera</taxon>
        <taxon>Endopterygota</taxon>
        <taxon>Coleoptera</taxon>
        <taxon>Polyphaga</taxon>
        <taxon>Cucujiformia</taxon>
        <taxon>Chrysomeloidea</taxon>
        <taxon>Cerambycidae</taxon>
        <taxon>Lamiinae</taxon>
        <taxon>Acanthocinini</taxon>
        <taxon>Exocentrus</taxon>
    </lineage>
</organism>
<evidence type="ECO:0000256" key="7">
    <source>
        <dbReference type="ARBA" id="ARBA00023128"/>
    </source>
</evidence>
<comment type="similarity">
    <text evidence="2 9">Belongs to the sideroflexin family.</text>
</comment>
<reference evidence="10 11" key="1">
    <citation type="journal article" date="2023" name="Insect Mol. Biol.">
        <title>Genome sequencing provides insights into the evolution of gene families encoding plant cell wall-degrading enzymes in longhorned beetles.</title>
        <authorList>
            <person name="Shin N.R."/>
            <person name="Okamura Y."/>
            <person name="Kirsch R."/>
            <person name="Pauchet Y."/>
        </authorList>
    </citation>
    <scope>NUCLEOTIDE SEQUENCE [LARGE SCALE GENOMIC DNA]</scope>
    <source>
        <strain evidence="10">EAD_L_NR</strain>
    </source>
</reference>
<dbReference type="PANTHER" id="PTHR11153:SF8">
    <property type="entry name" value="SIDEROFLEXIN-1"/>
    <property type="match status" value="1"/>
</dbReference>
<dbReference type="InterPro" id="IPR004686">
    <property type="entry name" value="Mtc"/>
</dbReference>
<evidence type="ECO:0000256" key="4">
    <source>
        <dbReference type="ARBA" id="ARBA00022692"/>
    </source>
</evidence>
<dbReference type="GO" id="GO:0005743">
    <property type="term" value="C:mitochondrial inner membrane"/>
    <property type="evidence" value="ECO:0007669"/>
    <property type="project" value="TreeGrafter"/>
</dbReference>